<organism evidence="1 2">
    <name type="scientific">Tahibacter aquaticus</name>
    <dbReference type="NCBI Taxonomy" id="520092"/>
    <lineage>
        <taxon>Bacteria</taxon>
        <taxon>Pseudomonadati</taxon>
        <taxon>Pseudomonadota</taxon>
        <taxon>Gammaproteobacteria</taxon>
        <taxon>Lysobacterales</taxon>
        <taxon>Rhodanobacteraceae</taxon>
        <taxon>Tahibacter</taxon>
    </lineage>
</organism>
<dbReference type="InterPro" id="IPR008514">
    <property type="entry name" value="T6SS_Hcp"/>
</dbReference>
<reference evidence="1 2" key="1">
    <citation type="submission" date="2019-03" db="EMBL/GenBank/DDBJ databases">
        <title>Genomic Encyclopedia of Type Strains, Phase IV (KMG-IV): sequencing the most valuable type-strain genomes for metagenomic binning, comparative biology and taxonomic classification.</title>
        <authorList>
            <person name="Goeker M."/>
        </authorList>
    </citation>
    <scope>NUCLEOTIDE SEQUENCE [LARGE SCALE GENOMIC DNA]</scope>
    <source>
        <strain evidence="1 2">DSM 21667</strain>
    </source>
</reference>
<dbReference type="PANTHER" id="PTHR36152:SF5">
    <property type="entry name" value="PROTEIN HCP1"/>
    <property type="match status" value="1"/>
</dbReference>
<dbReference type="Proteomes" id="UP000295293">
    <property type="component" value="Unassembled WGS sequence"/>
</dbReference>
<evidence type="ECO:0000313" key="1">
    <source>
        <dbReference type="EMBL" id="TDR47870.1"/>
    </source>
</evidence>
<name>A0A4R6Z7R6_9GAMM</name>
<sequence length="183" mass="19167">MASLGMGSVLAAPSVSVDTAPKDSLQDFFAKIDGISGESKDSKHSGQIDVLSWAYAVSQSSSTHTGGGGGVGKANFSELVFTHYVDKSSPNLLTYCAGGKHISSVELSCCKVGDGQQEYCKITLSDVLITHVRPVGATNSPRLIEEVGMSYGKIKMEVKEQNSDGSLGAAVTGTWMVKENKKG</sequence>
<proteinExistence type="predicted"/>
<gene>
    <name evidence="1" type="ORF">DFR29_102532</name>
</gene>
<dbReference type="EMBL" id="SNZH01000002">
    <property type="protein sequence ID" value="TDR47870.1"/>
    <property type="molecule type" value="Genomic_DNA"/>
</dbReference>
<dbReference type="PANTHER" id="PTHR36152">
    <property type="entry name" value="CYTOPLASMIC PROTEIN-RELATED"/>
    <property type="match status" value="1"/>
</dbReference>
<protein>
    <submittedName>
        <fullName evidence="1">Type VI secretion system secreted protein Hcp</fullName>
    </submittedName>
</protein>
<dbReference type="SUPFAM" id="SSF141452">
    <property type="entry name" value="Hcp1-like"/>
    <property type="match status" value="1"/>
</dbReference>
<dbReference type="Pfam" id="PF05638">
    <property type="entry name" value="T6SS_HCP"/>
    <property type="match status" value="1"/>
</dbReference>
<dbReference type="InterPro" id="IPR053165">
    <property type="entry name" value="HSI-I_assembly_Hcp1"/>
</dbReference>
<accession>A0A4R6Z7R6</accession>
<dbReference type="Gene3D" id="2.30.110.20">
    <property type="entry name" value="Hcp1-like"/>
    <property type="match status" value="1"/>
</dbReference>
<dbReference type="NCBIfam" id="TIGR03344">
    <property type="entry name" value="VI_effect_Hcp1"/>
    <property type="match status" value="1"/>
</dbReference>
<dbReference type="OrthoDB" id="4865570at2"/>
<dbReference type="AlphaFoldDB" id="A0A4R6Z7R6"/>
<keyword evidence="2" id="KW-1185">Reference proteome</keyword>
<dbReference type="InterPro" id="IPR036624">
    <property type="entry name" value="Hcp1-lik_sf"/>
</dbReference>
<evidence type="ECO:0000313" key="2">
    <source>
        <dbReference type="Proteomes" id="UP000295293"/>
    </source>
</evidence>
<comment type="caution">
    <text evidence="1">The sequence shown here is derived from an EMBL/GenBank/DDBJ whole genome shotgun (WGS) entry which is preliminary data.</text>
</comment>